<evidence type="ECO:0000313" key="1">
    <source>
        <dbReference type="EMBL" id="JAE30216.1"/>
    </source>
</evidence>
<accession>A0A0A9H5T2</accession>
<organism evidence="1">
    <name type="scientific">Arundo donax</name>
    <name type="common">Giant reed</name>
    <name type="synonym">Donax arundinaceus</name>
    <dbReference type="NCBI Taxonomy" id="35708"/>
    <lineage>
        <taxon>Eukaryota</taxon>
        <taxon>Viridiplantae</taxon>
        <taxon>Streptophyta</taxon>
        <taxon>Embryophyta</taxon>
        <taxon>Tracheophyta</taxon>
        <taxon>Spermatophyta</taxon>
        <taxon>Magnoliopsida</taxon>
        <taxon>Liliopsida</taxon>
        <taxon>Poales</taxon>
        <taxon>Poaceae</taxon>
        <taxon>PACMAD clade</taxon>
        <taxon>Arundinoideae</taxon>
        <taxon>Arundineae</taxon>
        <taxon>Arundo</taxon>
    </lineage>
</organism>
<protein>
    <submittedName>
        <fullName evidence="1">Uncharacterized protein</fullName>
    </submittedName>
</protein>
<dbReference type="AlphaFoldDB" id="A0A0A9H5T2"/>
<sequence>MLFTPVSASSSVRKIRQVPSGSFSCTSCFIKH</sequence>
<name>A0A0A9H5T2_ARUDO</name>
<proteinExistence type="predicted"/>
<dbReference type="EMBL" id="GBRH01167680">
    <property type="protein sequence ID" value="JAE30216.1"/>
    <property type="molecule type" value="Transcribed_RNA"/>
</dbReference>
<reference evidence="1" key="2">
    <citation type="journal article" date="2015" name="Data Brief">
        <title>Shoot transcriptome of the giant reed, Arundo donax.</title>
        <authorList>
            <person name="Barrero R.A."/>
            <person name="Guerrero F.D."/>
            <person name="Moolhuijzen P."/>
            <person name="Goolsby J.A."/>
            <person name="Tidwell J."/>
            <person name="Bellgard S.E."/>
            <person name="Bellgard M.I."/>
        </authorList>
    </citation>
    <scope>NUCLEOTIDE SEQUENCE</scope>
    <source>
        <tissue evidence="1">Shoot tissue taken approximately 20 cm above the soil surface</tissue>
    </source>
</reference>
<reference evidence="1" key="1">
    <citation type="submission" date="2014-09" db="EMBL/GenBank/DDBJ databases">
        <authorList>
            <person name="Magalhaes I.L.F."/>
            <person name="Oliveira U."/>
            <person name="Santos F.R."/>
            <person name="Vidigal T.H.D.A."/>
            <person name="Brescovit A.D."/>
            <person name="Santos A.J."/>
        </authorList>
    </citation>
    <scope>NUCLEOTIDE SEQUENCE</scope>
    <source>
        <tissue evidence="1">Shoot tissue taken approximately 20 cm above the soil surface</tissue>
    </source>
</reference>